<feature type="transmembrane region" description="Helical" evidence="6">
    <location>
        <begin position="38"/>
        <end position="60"/>
    </location>
</feature>
<dbReference type="GO" id="GO:0005886">
    <property type="term" value="C:plasma membrane"/>
    <property type="evidence" value="ECO:0007669"/>
    <property type="project" value="UniProtKB-SubCell"/>
</dbReference>
<feature type="transmembrane region" description="Helical" evidence="6">
    <location>
        <begin position="361"/>
        <end position="382"/>
    </location>
</feature>
<keyword evidence="2" id="KW-1003">Cell membrane</keyword>
<evidence type="ECO:0000256" key="2">
    <source>
        <dbReference type="ARBA" id="ARBA00022475"/>
    </source>
</evidence>
<evidence type="ECO:0000256" key="1">
    <source>
        <dbReference type="ARBA" id="ARBA00004651"/>
    </source>
</evidence>
<keyword evidence="4 6" id="KW-1133">Transmembrane helix</keyword>
<accession>A0A3B0TV21</accession>
<feature type="transmembrane region" description="Helical" evidence="6">
    <location>
        <begin position="80"/>
        <end position="100"/>
    </location>
</feature>
<feature type="transmembrane region" description="Helical" evidence="6">
    <location>
        <begin position="241"/>
        <end position="266"/>
    </location>
</feature>
<comment type="subcellular location">
    <subcellularLocation>
        <location evidence="1">Cell membrane</location>
        <topology evidence="1">Multi-pass membrane protein</topology>
    </subcellularLocation>
</comment>
<gene>
    <name evidence="7" type="ORF">MNBD_BACTEROID03-1274</name>
</gene>
<reference evidence="7" key="1">
    <citation type="submission" date="2018-06" db="EMBL/GenBank/DDBJ databases">
        <authorList>
            <person name="Zhirakovskaya E."/>
        </authorList>
    </citation>
    <scope>NUCLEOTIDE SEQUENCE</scope>
</reference>
<feature type="transmembrane region" description="Helical" evidence="6">
    <location>
        <begin position="417"/>
        <end position="440"/>
    </location>
</feature>
<protein>
    <submittedName>
        <fullName evidence="7">Polysaccharide biosynthesis protein</fullName>
    </submittedName>
</protein>
<feature type="transmembrane region" description="Helical" evidence="6">
    <location>
        <begin position="300"/>
        <end position="324"/>
    </location>
</feature>
<feature type="transmembrane region" description="Helical" evidence="6">
    <location>
        <begin position="388"/>
        <end position="405"/>
    </location>
</feature>
<feature type="transmembrane region" description="Helical" evidence="6">
    <location>
        <begin position="330"/>
        <end position="349"/>
    </location>
</feature>
<organism evidence="7">
    <name type="scientific">hydrothermal vent metagenome</name>
    <dbReference type="NCBI Taxonomy" id="652676"/>
    <lineage>
        <taxon>unclassified sequences</taxon>
        <taxon>metagenomes</taxon>
        <taxon>ecological metagenomes</taxon>
    </lineage>
</organism>
<evidence type="ECO:0000256" key="6">
    <source>
        <dbReference type="SAM" id="Phobius"/>
    </source>
</evidence>
<dbReference type="PANTHER" id="PTHR30250:SF11">
    <property type="entry name" value="O-ANTIGEN TRANSPORTER-RELATED"/>
    <property type="match status" value="1"/>
</dbReference>
<keyword evidence="5 6" id="KW-0472">Membrane</keyword>
<feature type="transmembrane region" description="Helical" evidence="6">
    <location>
        <begin position="152"/>
        <end position="171"/>
    </location>
</feature>
<dbReference type="InterPro" id="IPR050833">
    <property type="entry name" value="Poly_Biosynth_Transport"/>
</dbReference>
<keyword evidence="3 6" id="KW-0812">Transmembrane</keyword>
<feature type="transmembrane region" description="Helical" evidence="6">
    <location>
        <begin position="120"/>
        <end position="140"/>
    </location>
</feature>
<feature type="transmembrane region" description="Helical" evidence="6">
    <location>
        <begin position="217"/>
        <end position="235"/>
    </location>
</feature>
<dbReference type="InterPro" id="IPR002797">
    <property type="entry name" value="Polysacc_synth"/>
</dbReference>
<feature type="transmembrane region" description="Helical" evidence="6">
    <location>
        <begin position="446"/>
        <end position="466"/>
    </location>
</feature>
<sequence length="485" mass="55042">MGIVFKQSLNNTLITYLGFAIGAVNHLFLFTSFLTDEYFGLVTVILSTSAVLMPLLAFGVPNTLVKFYSSFKNSDGSDSFLTLMLFLPLILIIPLWGVSYIAHDAIGDFLANENNIVKGYVWYIFLIGAAMAYFEIFYAWAKVQMKSVFGNFMKEIFVRAGTMVLLVLIYFNTISVAFFLKALVGLYIARMVIMKFYAYRLRMPKVDFNWPENTKSILGYTTLIILGGSAAIILLEVDKVMLNYFIALENVAYYGVAIYIAMVVIVPSRSMHQITYPLTAELLNKHNMDGLKTLYQKSSLTLFIASGILFLLIVLNVNELYLLLPEQYRGGFVVVFIVGLVKVYDSLLGNNNAILFNSDHYRAVLLMGVFLAIITILFNLWLIPQYGINGAAIASFMAFFIYNTIKLFYVKIKFGMLPFTIDTVKVFGILLLIGVGFYFLDFSFHPFINIVLKSTLMSTVYIVVLYRFKISEDVFVVLSNFFKRW</sequence>
<dbReference type="PANTHER" id="PTHR30250">
    <property type="entry name" value="PST FAMILY PREDICTED COLANIC ACID TRANSPORTER"/>
    <property type="match status" value="1"/>
</dbReference>
<evidence type="ECO:0000256" key="3">
    <source>
        <dbReference type="ARBA" id="ARBA00022692"/>
    </source>
</evidence>
<feature type="transmembrane region" description="Helical" evidence="6">
    <location>
        <begin position="12"/>
        <end position="32"/>
    </location>
</feature>
<evidence type="ECO:0000256" key="4">
    <source>
        <dbReference type="ARBA" id="ARBA00022989"/>
    </source>
</evidence>
<dbReference type="Pfam" id="PF01943">
    <property type="entry name" value="Polysacc_synt"/>
    <property type="match status" value="1"/>
</dbReference>
<feature type="transmembrane region" description="Helical" evidence="6">
    <location>
        <begin position="177"/>
        <end position="197"/>
    </location>
</feature>
<dbReference type="AlphaFoldDB" id="A0A3B0TV21"/>
<name>A0A3B0TV21_9ZZZZ</name>
<proteinExistence type="predicted"/>
<evidence type="ECO:0000313" key="7">
    <source>
        <dbReference type="EMBL" id="VAW16069.1"/>
    </source>
</evidence>
<dbReference type="EMBL" id="UOEL01000129">
    <property type="protein sequence ID" value="VAW16069.1"/>
    <property type="molecule type" value="Genomic_DNA"/>
</dbReference>
<evidence type="ECO:0000256" key="5">
    <source>
        <dbReference type="ARBA" id="ARBA00023136"/>
    </source>
</evidence>